<dbReference type="EMBL" id="FQUC01000011">
    <property type="protein sequence ID" value="SHF84866.1"/>
    <property type="molecule type" value="Genomic_DNA"/>
</dbReference>
<dbReference type="RefSeq" id="WP_062179172.1">
    <property type="nucleotide sequence ID" value="NZ_BBXL01000006.1"/>
</dbReference>
<name>A0A1M5F0A7_9BACT</name>
<organism evidence="2 3">
    <name type="scientific">Dysgonomonas macrotermitis</name>
    <dbReference type="NCBI Taxonomy" id="1346286"/>
    <lineage>
        <taxon>Bacteria</taxon>
        <taxon>Pseudomonadati</taxon>
        <taxon>Bacteroidota</taxon>
        <taxon>Bacteroidia</taxon>
        <taxon>Bacteroidales</taxon>
        <taxon>Dysgonomonadaceae</taxon>
        <taxon>Dysgonomonas</taxon>
    </lineage>
</organism>
<dbReference type="OrthoDB" id="876918at2"/>
<reference evidence="3" key="1">
    <citation type="submission" date="2016-11" db="EMBL/GenBank/DDBJ databases">
        <authorList>
            <person name="Varghese N."/>
            <person name="Submissions S."/>
        </authorList>
    </citation>
    <scope>NUCLEOTIDE SEQUENCE [LARGE SCALE GENOMIC DNA]</scope>
    <source>
        <strain evidence="3">DSM 27370</strain>
    </source>
</reference>
<accession>A0A1M5F0A7</accession>
<dbReference type="Proteomes" id="UP000184480">
    <property type="component" value="Unassembled WGS sequence"/>
</dbReference>
<evidence type="ECO:0000256" key="1">
    <source>
        <dbReference type="SAM" id="SignalP"/>
    </source>
</evidence>
<keyword evidence="1" id="KW-0732">Signal</keyword>
<dbReference type="AlphaFoldDB" id="A0A1M5F0A7"/>
<sequence length="173" mass="19914">MILKNKYLFISFLSVVLLLTACTGNNPLSKVNVDKPRISYGGVSFNFPEQWKLETENIDNGDISYIDIADDEDLYMKIWIMNFVDIPEKKLENYLLDWGPEYKVESEAVASARFGEYDAKMRKYSVSLNDLAVYGNAYSFCYGGKTFLITKHSESRVKLQHSFSLIESTFHIE</sequence>
<dbReference type="STRING" id="1346286.SAMN05444362_11110"/>
<feature type="signal peptide" evidence="1">
    <location>
        <begin position="1"/>
        <end position="21"/>
    </location>
</feature>
<evidence type="ECO:0000313" key="2">
    <source>
        <dbReference type="EMBL" id="SHF84866.1"/>
    </source>
</evidence>
<feature type="chain" id="PRO_5009910019" description="Lipoprotein" evidence="1">
    <location>
        <begin position="22"/>
        <end position="173"/>
    </location>
</feature>
<evidence type="ECO:0008006" key="4">
    <source>
        <dbReference type="Google" id="ProtNLM"/>
    </source>
</evidence>
<proteinExistence type="predicted"/>
<keyword evidence="3" id="KW-1185">Reference proteome</keyword>
<dbReference type="PROSITE" id="PS51257">
    <property type="entry name" value="PROKAR_LIPOPROTEIN"/>
    <property type="match status" value="1"/>
</dbReference>
<gene>
    <name evidence="2" type="ORF">SAMN05444362_11110</name>
</gene>
<evidence type="ECO:0000313" key="3">
    <source>
        <dbReference type="Proteomes" id="UP000184480"/>
    </source>
</evidence>
<protein>
    <recommendedName>
        <fullName evidence="4">Lipoprotein</fullName>
    </recommendedName>
</protein>